<evidence type="ECO:0000259" key="9">
    <source>
        <dbReference type="SMART" id="SM01038"/>
    </source>
</evidence>
<dbReference type="InterPro" id="IPR023230">
    <property type="entry name" value="Glyco_hydro_2_CS"/>
</dbReference>
<dbReference type="InterPro" id="IPR023232">
    <property type="entry name" value="Glyco_hydro_2_AS"/>
</dbReference>
<dbReference type="PROSITE" id="PS00719">
    <property type="entry name" value="GLYCOSYL_HYDROL_F2_1"/>
    <property type="match status" value="1"/>
</dbReference>
<dbReference type="EMBL" id="QVLV01000025">
    <property type="protein sequence ID" value="RGE56466.1"/>
    <property type="molecule type" value="Genomic_DNA"/>
</dbReference>
<evidence type="ECO:0000313" key="11">
    <source>
        <dbReference type="EMBL" id="RGE70667.1"/>
    </source>
</evidence>
<dbReference type="SMART" id="SM01038">
    <property type="entry name" value="Bgal_small_N"/>
    <property type="match status" value="1"/>
</dbReference>
<dbReference type="InterPro" id="IPR050347">
    <property type="entry name" value="Bact_Beta-galactosidase"/>
</dbReference>
<dbReference type="GO" id="GO:0005990">
    <property type="term" value="P:lactose catabolic process"/>
    <property type="evidence" value="ECO:0007669"/>
    <property type="project" value="TreeGrafter"/>
</dbReference>
<accession>A0A3E3IUE4</accession>
<feature type="domain" description="Beta galactosidase small chain/" evidence="9">
    <location>
        <begin position="770"/>
        <end position="1080"/>
    </location>
</feature>
<keyword evidence="5 8" id="KW-0378">Hydrolase</keyword>
<gene>
    <name evidence="11" type="ORF">DWY69_15725</name>
    <name evidence="10" type="ORF">DXC51_24245</name>
</gene>
<evidence type="ECO:0000256" key="4">
    <source>
        <dbReference type="ARBA" id="ARBA00013303"/>
    </source>
</evidence>
<dbReference type="Gene3D" id="2.60.120.260">
    <property type="entry name" value="Galactose-binding domain-like"/>
    <property type="match status" value="1"/>
</dbReference>
<sequence>MKRDEKKAWMDFSVTGRNKEKARVMASPFRKKPGKDESRDYEEYRLSLNGSWDFMLAEGDELPDIEKFFVSQNIIDEDKEEKSRTDISRWGRITVPGVWQLQGWGRPPIYLAHSFPEGVDTDPERIPYIDPKINEIGIYRRKFSVPAGWKNREIYLVFESAKSDLTVFINGEEAGYSKGSMLPAEFVITSFLQEGENEIVAAVRKYTDASYLENQDMWVFSGIYRDVYLQAEERVHIRDFHLDSILAEDYTRADCRLTAELVNRDTAARRVTVEGWLTDEGEKLKLGEKEVLLKPGEGRIVVLEGMISQPKLWSAEIPNLYTLYAAVVMEDGSFEEKSISYGFRKIEIKDGIFYVNGQKVKLKGVNRHDFDGDTGWTVSRERYEEDIRIMKRHNINAVRTSHYPDGEYFYELCDRYGLYVMDECNLETHGVRSSIPGDREEFRPVLEERLERMIVRDRNHPCVIIWSLGNEAGKGENFRWMYNACKKLDPSRPVHYEGDKRKECSDFLSAMYYPVEIMELMASGQDIDVEGVMGLAEGVRMKKEEYAGRPILLCEYAHCMENSLGNFQEYWDIFEGCDQMAGGFIWDFTDQAIHGVNGKWLYGGDFGEGKTNGYFCANGLTGADRSPHPAIIQVKKTYQNFRIRRKEDGKIVIQNDNRFLDGSIYELHWEVAQNGWKIKEGCLPFSLAPGAEGEWEIPFKEKMLPGEEYILTVSLCRKSGCLWAQKGEEEAFEQFILQYGIPEHGQQHENTDLVSQGIHTLCKKEKVMITGNAGGAWKITFDRKTGWISELDYGNGNLFCIPMKAEYYRAKTDNDRGIINFGRRELLERLGNEDMVKRLFASDILQGAADKGKLEKFELCEENGMLKVRAVFANSLFEGPLTFIYTIFENGAVEAEQNGIPKVDLYRIGMRMELPGSYNRVKWYGRGPEECYCDRKGGTRFGLYEGEAADLEHRYMRPQENGNRCDVRFLEITDKSGAGIRIDNKINSFVDAYYKGNNYNNSADREITAWDGMNFSVHMYSQEALDMAEHIFELRDSGHIHLHVDAKVCGVGGDLPGIALLKNAYKISKGEEQKQHFIIRRLSRS</sequence>
<dbReference type="InterPro" id="IPR013783">
    <property type="entry name" value="Ig-like_fold"/>
</dbReference>
<dbReference type="InterPro" id="IPR008979">
    <property type="entry name" value="Galactose-bd-like_sf"/>
</dbReference>
<dbReference type="InterPro" id="IPR036156">
    <property type="entry name" value="Beta-gal/glucu_dom_sf"/>
</dbReference>
<evidence type="ECO:0000256" key="6">
    <source>
        <dbReference type="ARBA" id="ARBA00023295"/>
    </source>
</evidence>
<dbReference type="Pfam" id="PF02837">
    <property type="entry name" value="Glyco_hydro_2_N"/>
    <property type="match status" value="1"/>
</dbReference>
<dbReference type="OrthoDB" id="9762066at2"/>
<dbReference type="AlphaFoldDB" id="A0A3E3IUE4"/>
<dbReference type="GO" id="GO:0030246">
    <property type="term" value="F:carbohydrate binding"/>
    <property type="evidence" value="ECO:0007669"/>
    <property type="project" value="InterPro"/>
</dbReference>
<name>A0A3E3IUE4_9FIRM</name>
<dbReference type="RefSeq" id="WP_117531072.1">
    <property type="nucleotide sequence ID" value="NZ_JBKUNB010000017.1"/>
</dbReference>
<dbReference type="InterPro" id="IPR006101">
    <property type="entry name" value="Glyco_hydro_2"/>
</dbReference>
<dbReference type="SUPFAM" id="SSF74650">
    <property type="entry name" value="Galactose mutarotase-like"/>
    <property type="match status" value="1"/>
</dbReference>
<dbReference type="PROSITE" id="PS00608">
    <property type="entry name" value="GLYCOSYL_HYDROL_F2_2"/>
    <property type="match status" value="1"/>
</dbReference>
<evidence type="ECO:0000256" key="7">
    <source>
        <dbReference type="ARBA" id="ARBA00032230"/>
    </source>
</evidence>
<dbReference type="PRINTS" id="PR00132">
    <property type="entry name" value="GLHYDRLASE2"/>
</dbReference>
<dbReference type="Proteomes" id="UP000261166">
    <property type="component" value="Unassembled WGS sequence"/>
</dbReference>
<dbReference type="Pfam" id="PF00703">
    <property type="entry name" value="Glyco_hydro_2"/>
    <property type="match status" value="1"/>
</dbReference>
<evidence type="ECO:0000256" key="8">
    <source>
        <dbReference type="RuleBase" id="RU361154"/>
    </source>
</evidence>
<dbReference type="InterPro" id="IPR017853">
    <property type="entry name" value="GH"/>
</dbReference>
<evidence type="ECO:0000256" key="3">
    <source>
        <dbReference type="ARBA" id="ARBA00012756"/>
    </source>
</evidence>
<dbReference type="InterPro" id="IPR006102">
    <property type="entry name" value="Ig-like_GH2"/>
</dbReference>
<dbReference type="Gene3D" id="2.60.40.10">
    <property type="entry name" value="Immunoglobulins"/>
    <property type="match status" value="2"/>
</dbReference>
<comment type="similarity">
    <text evidence="2 8">Belongs to the glycosyl hydrolase 2 family.</text>
</comment>
<dbReference type="Pfam" id="PF16353">
    <property type="entry name" value="LacZ_4"/>
    <property type="match status" value="1"/>
</dbReference>
<dbReference type="InterPro" id="IPR006104">
    <property type="entry name" value="Glyco_hydro_2_N"/>
</dbReference>
<dbReference type="InterPro" id="IPR011013">
    <property type="entry name" value="Gal_mutarotase_sf_dom"/>
</dbReference>
<keyword evidence="12" id="KW-1185">Reference proteome</keyword>
<dbReference type="Proteomes" id="UP000260812">
    <property type="component" value="Unassembled WGS sequence"/>
</dbReference>
<evidence type="ECO:0000256" key="2">
    <source>
        <dbReference type="ARBA" id="ARBA00007401"/>
    </source>
</evidence>
<dbReference type="Gene3D" id="3.20.20.80">
    <property type="entry name" value="Glycosidases"/>
    <property type="match status" value="1"/>
</dbReference>
<proteinExistence type="inferred from homology"/>
<organism evidence="11 13">
    <name type="scientific">Eisenbergiella massiliensis</name>
    <dbReference type="NCBI Taxonomy" id="1720294"/>
    <lineage>
        <taxon>Bacteria</taxon>
        <taxon>Bacillati</taxon>
        <taxon>Bacillota</taxon>
        <taxon>Clostridia</taxon>
        <taxon>Lachnospirales</taxon>
        <taxon>Lachnospiraceae</taxon>
        <taxon>Eisenbergiella</taxon>
    </lineage>
</organism>
<protein>
    <recommendedName>
        <fullName evidence="4 8">Beta-galactosidase</fullName>
        <ecNumber evidence="3 8">3.2.1.23</ecNumber>
    </recommendedName>
    <alternativeName>
        <fullName evidence="7 8">Lactase</fullName>
    </alternativeName>
</protein>
<dbReference type="Gene3D" id="2.70.98.10">
    <property type="match status" value="1"/>
</dbReference>
<dbReference type="GO" id="GO:0004565">
    <property type="term" value="F:beta-galactosidase activity"/>
    <property type="evidence" value="ECO:0007669"/>
    <property type="project" value="UniProtKB-EC"/>
</dbReference>
<dbReference type="SUPFAM" id="SSF49785">
    <property type="entry name" value="Galactose-binding domain-like"/>
    <property type="match status" value="1"/>
</dbReference>
<dbReference type="InterPro" id="IPR014718">
    <property type="entry name" value="GH-type_carb-bd"/>
</dbReference>
<dbReference type="EC" id="3.2.1.23" evidence="3 8"/>
<evidence type="ECO:0000313" key="10">
    <source>
        <dbReference type="EMBL" id="RGE56466.1"/>
    </source>
</evidence>
<dbReference type="SUPFAM" id="SSF51445">
    <property type="entry name" value="(Trans)glycosidases"/>
    <property type="match status" value="1"/>
</dbReference>
<evidence type="ECO:0000313" key="13">
    <source>
        <dbReference type="Proteomes" id="UP000261166"/>
    </source>
</evidence>
<dbReference type="InterPro" id="IPR032312">
    <property type="entry name" value="LacZ_4"/>
</dbReference>
<reference evidence="11 13" key="1">
    <citation type="submission" date="2018-08" db="EMBL/GenBank/DDBJ databases">
        <title>A genome reference for cultivated species of the human gut microbiota.</title>
        <authorList>
            <person name="Zou Y."/>
            <person name="Xue W."/>
            <person name="Luo G."/>
        </authorList>
    </citation>
    <scope>NUCLEOTIDE SEQUENCE [LARGE SCALE GENOMIC DNA]</scope>
    <source>
        <strain evidence="11 13">AF26-4BH</strain>
        <strain evidence="10">TF05-5AC</strain>
    </source>
</reference>
<dbReference type="GeneID" id="97989877"/>
<keyword evidence="6 8" id="KW-0326">Glycosidase</keyword>
<evidence type="ECO:0000256" key="5">
    <source>
        <dbReference type="ARBA" id="ARBA00022801"/>
    </source>
</evidence>
<dbReference type="GO" id="GO:0009341">
    <property type="term" value="C:beta-galactosidase complex"/>
    <property type="evidence" value="ECO:0007669"/>
    <property type="project" value="InterPro"/>
</dbReference>
<dbReference type="SUPFAM" id="SSF49303">
    <property type="entry name" value="beta-Galactosidase/glucuronidase domain"/>
    <property type="match status" value="2"/>
</dbReference>
<dbReference type="PANTHER" id="PTHR46323">
    <property type="entry name" value="BETA-GALACTOSIDASE"/>
    <property type="match status" value="1"/>
</dbReference>
<evidence type="ECO:0000313" key="12">
    <source>
        <dbReference type="Proteomes" id="UP000260812"/>
    </source>
</evidence>
<comment type="caution">
    <text evidence="11">The sequence shown here is derived from an EMBL/GenBank/DDBJ whole genome shotgun (WGS) entry which is preliminary data.</text>
</comment>
<dbReference type="PANTHER" id="PTHR46323:SF2">
    <property type="entry name" value="BETA-GALACTOSIDASE"/>
    <property type="match status" value="1"/>
</dbReference>
<comment type="catalytic activity">
    <reaction evidence="1 8">
        <text>Hydrolysis of terminal non-reducing beta-D-galactose residues in beta-D-galactosides.</text>
        <dbReference type="EC" id="3.2.1.23"/>
    </reaction>
</comment>
<dbReference type="Pfam" id="PF02929">
    <property type="entry name" value="Bgal_small_N"/>
    <property type="match status" value="1"/>
</dbReference>
<dbReference type="InterPro" id="IPR004199">
    <property type="entry name" value="B-gal_small/dom_5"/>
</dbReference>
<evidence type="ECO:0000256" key="1">
    <source>
        <dbReference type="ARBA" id="ARBA00001412"/>
    </source>
</evidence>
<dbReference type="Pfam" id="PF02836">
    <property type="entry name" value="Glyco_hydro_2_C"/>
    <property type="match status" value="1"/>
</dbReference>
<dbReference type="InterPro" id="IPR006103">
    <property type="entry name" value="Glyco_hydro_2_cat"/>
</dbReference>
<dbReference type="EMBL" id="QVLU01000014">
    <property type="protein sequence ID" value="RGE70667.1"/>
    <property type="molecule type" value="Genomic_DNA"/>
</dbReference>